<feature type="non-terminal residue" evidence="4">
    <location>
        <position position="1"/>
    </location>
</feature>
<dbReference type="Pfam" id="PF02210">
    <property type="entry name" value="Laminin_G_2"/>
    <property type="match status" value="1"/>
</dbReference>
<dbReference type="InterPro" id="IPR013320">
    <property type="entry name" value="ConA-like_dom_sf"/>
</dbReference>
<dbReference type="EMBL" id="FZQP02000038">
    <property type="protein sequence ID" value="VVC86908.1"/>
    <property type="molecule type" value="Genomic_DNA"/>
</dbReference>
<dbReference type="AlphaFoldDB" id="A0A5E4PPP8"/>
<dbReference type="PROSITE" id="PS50025">
    <property type="entry name" value="LAM_G_DOMAIN"/>
    <property type="match status" value="1"/>
</dbReference>
<evidence type="ECO:0000256" key="2">
    <source>
        <dbReference type="SAM" id="MobiDB-lite"/>
    </source>
</evidence>
<evidence type="ECO:0000259" key="3">
    <source>
        <dbReference type="PROSITE" id="PS50025"/>
    </source>
</evidence>
<feature type="domain" description="Laminin G" evidence="3">
    <location>
        <begin position="1"/>
        <end position="88"/>
    </location>
</feature>
<proteinExistence type="predicted"/>
<dbReference type="InterPro" id="IPR001791">
    <property type="entry name" value="Laminin_G"/>
</dbReference>
<dbReference type="SUPFAM" id="SSF49899">
    <property type="entry name" value="Concanavalin A-like lectins/glucanases"/>
    <property type="match status" value="1"/>
</dbReference>
<evidence type="ECO:0000313" key="4">
    <source>
        <dbReference type="EMBL" id="VVC86908.1"/>
    </source>
</evidence>
<reference evidence="4 5" key="1">
    <citation type="submission" date="2017-07" db="EMBL/GenBank/DDBJ databases">
        <authorList>
            <person name="Talla V."/>
            <person name="Backstrom N."/>
        </authorList>
    </citation>
    <scope>NUCLEOTIDE SEQUENCE [LARGE SCALE GENOMIC DNA]</scope>
</reference>
<protein>
    <recommendedName>
        <fullName evidence="3">Laminin G domain-containing protein</fullName>
    </recommendedName>
</protein>
<evidence type="ECO:0000256" key="1">
    <source>
        <dbReference type="PROSITE-ProRule" id="PRU00122"/>
    </source>
</evidence>
<accession>A0A5E4PPP8</accession>
<feature type="region of interest" description="Disordered" evidence="2">
    <location>
        <begin position="1"/>
        <end position="23"/>
    </location>
</feature>
<name>A0A5E4PPP8_9NEOP</name>
<sequence length="175" mass="19754">RRASLRVKQQSDTTYDKTHETTRSVTSKGAARYLQLHQPMMLGGAPSPLPARLALKSSFSGCVSQLIINDAELSVVSSALGGVNVDNCEEIHNTTCRDSLCIEKLQPISFYPQNISENEIHHSIVAKKGLKLKYHKTKSKKHIEKYKRKKLNKKFDYLRSNEVITEGPYDGQTYM</sequence>
<dbReference type="Gene3D" id="2.60.120.200">
    <property type="match status" value="1"/>
</dbReference>
<dbReference type="Proteomes" id="UP000324832">
    <property type="component" value="Unassembled WGS sequence"/>
</dbReference>
<comment type="caution">
    <text evidence="1">Lacks conserved residue(s) required for the propagation of feature annotation.</text>
</comment>
<evidence type="ECO:0000313" key="5">
    <source>
        <dbReference type="Proteomes" id="UP000324832"/>
    </source>
</evidence>
<organism evidence="4 5">
    <name type="scientific">Leptidea sinapis</name>
    <dbReference type="NCBI Taxonomy" id="189913"/>
    <lineage>
        <taxon>Eukaryota</taxon>
        <taxon>Metazoa</taxon>
        <taxon>Ecdysozoa</taxon>
        <taxon>Arthropoda</taxon>
        <taxon>Hexapoda</taxon>
        <taxon>Insecta</taxon>
        <taxon>Pterygota</taxon>
        <taxon>Neoptera</taxon>
        <taxon>Endopterygota</taxon>
        <taxon>Lepidoptera</taxon>
        <taxon>Glossata</taxon>
        <taxon>Ditrysia</taxon>
        <taxon>Papilionoidea</taxon>
        <taxon>Pieridae</taxon>
        <taxon>Dismorphiinae</taxon>
        <taxon>Leptidea</taxon>
    </lineage>
</organism>
<keyword evidence="5" id="KW-1185">Reference proteome</keyword>
<gene>
    <name evidence="4" type="ORF">LSINAPIS_LOCUS644</name>
</gene>
<feature type="non-terminal residue" evidence="4">
    <location>
        <position position="175"/>
    </location>
</feature>